<keyword evidence="2" id="KW-0732">Signal</keyword>
<evidence type="ECO:0000256" key="2">
    <source>
        <dbReference type="SAM" id="SignalP"/>
    </source>
</evidence>
<dbReference type="Proteomes" id="UP000426027">
    <property type="component" value="Chromosome"/>
</dbReference>
<reference evidence="4 5" key="1">
    <citation type="submission" date="2019-11" db="EMBL/GenBank/DDBJ databases">
        <authorList>
            <person name="Im W.T."/>
        </authorList>
    </citation>
    <scope>NUCLEOTIDE SEQUENCE [LARGE SCALE GENOMIC DNA]</scope>
    <source>
        <strain evidence="4 5">SB-02</strain>
    </source>
</reference>
<comment type="similarity">
    <text evidence="1">Belongs to the YciI family.</text>
</comment>
<dbReference type="RefSeq" id="WP_157477895.1">
    <property type="nucleotide sequence ID" value="NZ_CP046566.1"/>
</dbReference>
<evidence type="ECO:0000313" key="5">
    <source>
        <dbReference type="Proteomes" id="UP000426027"/>
    </source>
</evidence>
<dbReference type="KEGG" id="fls:GLV81_06525"/>
<proteinExistence type="inferred from homology"/>
<evidence type="ECO:0000259" key="3">
    <source>
        <dbReference type="Pfam" id="PF03795"/>
    </source>
</evidence>
<dbReference type="InterPro" id="IPR005545">
    <property type="entry name" value="YCII"/>
</dbReference>
<dbReference type="Gene3D" id="3.30.70.1060">
    <property type="entry name" value="Dimeric alpha+beta barrel"/>
    <property type="match status" value="1"/>
</dbReference>
<sequence length="132" mass="14945">MKAIIFSCLCMLLLVQANAQQSNKAEKPKYEMKQYWFVMLTKGKDRDKITDTAVINKLQAGHMANMQVMADMGKLIVAGPFGDDGNWRGIFIFDAASKEEVEKLLQTDPAIKAGRLDYEIHPWWTAKGTTFK</sequence>
<keyword evidence="5" id="KW-1185">Reference proteome</keyword>
<feature type="signal peptide" evidence="2">
    <location>
        <begin position="1"/>
        <end position="19"/>
    </location>
</feature>
<feature type="chain" id="PRO_5026032874" description="YCII-related domain-containing protein" evidence="2">
    <location>
        <begin position="20"/>
        <end position="132"/>
    </location>
</feature>
<dbReference type="AlphaFoldDB" id="A0A6I6GHC8"/>
<dbReference type="EMBL" id="CP046566">
    <property type="protein sequence ID" value="QGW27795.1"/>
    <property type="molecule type" value="Genomic_DNA"/>
</dbReference>
<dbReference type="Pfam" id="PF03795">
    <property type="entry name" value="YCII"/>
    <property type="match status" value="1"/>
</dbReference>
<dbReference type="InterPro" id="IPR011008">
    <property type="entry name" value="Dimeric_a/b-barrel"/>
</dbReference>
<name>A0A6I6GHC8_9BACT</name>
<organism evidence="4 5">
    <name type="scientific">Phnomibacter ginsenosidimutans</name>
    <dbReference type="NCBI Taxonomy" id="2676868"/>
    <lineage>
        <taxon>Bacteria</taxon>
        <taxon>Pseudomonadati</taxon>
        <taxon>Bacteroidota</taxon>
        <taxon>Chitinophagia</taxon>
        <taxon>Chitinophagales</taxon>
        <taxon>Chitinophagaceae</taxon>
        <taxon>Phnomibacter</taxon>
    </lineage>
</organism>
<evidence type="ECO:0000256" key="1">
    <source>
        <dbReference type="ARBA" id="ARBA00007689"/>
    </source>
</evidence>
<protein>
    <recommendedName>
        <fullName evidence="3">YCII-related domain-containing protein</fullName>
    </recommendedName>
</protein>
<evidence type="ECO:0000313" key="4">
    <source>
        <dbReference type="EMBL" id="QGW27795.1"/>
    </source>
</evidence>
<dbReference type="SUPFAM" id="SSF54909">
    <property type="entry name" value="Dimeric alpha+beta barrel"/>
    <property type="match status" value="1"/>
</dbReference>
<accession>A0A6I6GHC8</accession>
<feature type="domain" description="YCII-related" evidence="3">
    <location>
        <begin position="38"/>
        <end position="123"/>
    </location>
</feature>
<gene>
    <name evidence="4" type="ORF">GLV81_06525</name>
</gene>